<organism evidence="1 2">
    <name type="scientific">Rotaria magnacalcarata</name>
    <dbReference type="NCBI Taxonomy" id="392030"/>
    <lineage>
        <taxon>Eukaryota</taxon>
        <taxon>Metazoa</taxon>
        <taxon>Spiralia</taxon>
        <taxon>Gnathifera</taxon>
        <taxon>Rotifera</taxon>
        <taxon>Eurotatoria</taxon>
        <taxon>Bdelloidea</taxon>
        <taxon>Philodinida</taxon>
        <taxon>Philodinidae</taxon>
        <taxon>Rotaria</taxon>
    </lineage>
</organism>
<protein>
    <submittedName>
        <fullName evidence="1">Uncharacterized protein</fullName>
    </submittedName>
</protein>
<accession>A0A8S2PHG2</accession>
<dbReference type="Proteomes" id="UP000681720">
    <property type="component" value="Unassembled WGS sequence"/>
</dbReference>
<feature type="non-terminal residue" evidence="1">
    <location>
        <position position="1"/>
    </location>
</feature>
<dbReference type="AlphaFoldDB" id="A0A8S2PHG2"/>
<name>A0A8S2PHG2_9BILA</name>
<proteinExistence type="predicted"/>
<evidence type="ECO:0000313" key="1">
    <source>
        <dbReference type="EMBL" id="CAF4053653.1"/>
    </source>
</evidence>
<dbReference type="EMBL" id="CAJOBJ010006183">
    <property type="protein sequence ID" value="CAF4053653.1"/>
    <property type="molecule type" value="Genomic_DNA"/>
</dbReference>
<evidence type="ECO:0000313" key="2">
    <source>
        <dbReference type="Proteomes" id="UP000681720"/>
    </source>
</evidence>
<comment type="caution">
    <text evidence="1">The sequence shown here is derived from an EMBL/GenBank/DDBJ whole genome shotgun (WGS) entry which is preliminary data.</text>
</comment>
<reference evidence="1" key="1">
    <citation type="submission" date="2021-02" db="EMBL/GenBank/DDBJ databases">
        <authorList>
            <person name="Nowell W R."/>
        </authorList>
    </citation>
    <scope>NUCLEOTIDE SEQUENCE</scope>
</reference>
<sequence length="146" mass="16907">MVFAFSTNCYTVNYDPYMNKDAVLTGTFRLVGSQHVYTEILWKYMIIKIKLEAMLMGRAIWLIFFILMEIHCSHGGCPRATFEFFNNTIKVPYNFIESSVGNIGSLETCPYTGRPYVYLPCYQNSSWGDEPYFSPCLKPPDKKEET</sequence>
<gene>
    <name evidence="1" type="ORF">GIL414_LOCUS14556</name>
</gene>